<feature type="region of interest" description="Disordered" evidence="3">
    <location>
        <begin position="1"/>
        <end position="57"/>
    </location>
</feature>
<reference evidence="5" key="2">
    <citation type="submission" date="2025-08" db="UniProtKB">
        <authorList>
            <consortium name="Ensembl"/>
        </authorList>
    </citation>
    <scope>IDENTIFICATION</scope>
</reference>
<dbReference type="InParanoid" id="A0A671Y6U8"/>
<protein>
    <submittedName>
        <fullName evidence="5">Cilia- and flagella-associated protein 100-like</fullName>
    </submittedName>
</protein>
<evidence type="ECO:0000256" key="1">
    <source>
        <dbReference type="ARBA" id="ARBA00023054"/>
    </source>
</evidence>
<feature type="compositionally biased region" description="Acidic residues" evidence="3">
    <location>
        <begin position="102"/>
        <end position="113"/>
    </location>
</feature>
<evidence type="ECO:0000259" key="4">
    <source>
        <dbReference type="Pfam" id="PF13863"/>
    </source>
</evidence>
<feature type="compositionally biased region" description="Basic and acidic residues" evidence="3">
    <location>
        <begin position="501"/>
        <end position="538"/>
    </location>
</feature>
<proteinExistence type="predicted"/>
<dbReference type="InterPro" id="IPR025252">
    <property type="entry name" value="DUF4200"/>
</dbReference>
<feature type="coiled-coil region" evidence="2">
    <location>
        <begin position="184"/>
        <end position="250"/>
    </location>
</feature>
<evidence type="ECO:0000313" key="5">
    <source>
        <dbReference type="Ensembl" id="ENSSAUP00010058188.1"/>
    </source>
</evidence>
<dbReference type="GO" id="GO:0005856">
    <property type="term" value="C:cytoskeleton"/>
    <property type="evidence" value="ECO:0007669"/>
    <property type="project" value="UniProtKB-ARBA"/>
</dbReference>
<feature type="region of interest" description="Disordered" evidence="3">
    <location>
        <begin position="501"/>
        <end position="580"/>
    </location>
</feature>
<organism evidence="5 6">
    <name type="scientific">Sparus aurata</name>
    <name type="common">Gilthead sea bream</name>
    <dbReference type="NCBI Taxonomy" id="8175"/>
    <lineage>
        <taxon>Eukaryota</taxon>
        <taxon>Metazoa</taxon>
        <taxon>Chordata</taxon>
        <taxon>Craniata</taxon>
        <taxon>Vertebrata</taxon>
        <taxon>Euteleostomi</taxon>
        <taxon>Actinopterygii</taxon>
        <taxon>Neopterygii</taxon>
        <taxon>Teleostei</taxon>
        <taxon>Neoteleostei</taxon>
        <taxon>Acanthomorphata</taxon>
        <taxon>Eupercaria</taxon>
        <taxon>Spariformes</taxon>
        <taxon>Sparidae</taxon>
        <taxon>Sparus</taxon>
    </lineage>
</organism>
<gene>
    <name evidence="5" type="primary">cfap100</name>
</gene>
<sequence length="580" mass="67153">MPEVTLEMSSPQHKGPEIPSGSVVVSEADGDAKSHKPDKRWRKETPQSPFKVPESNNIFLQSISEKEDQKEETRKFLALPIDKKTAHTARMMAKLKKALVEQGEEEEEEEEDKEQEKVKSLKQVKSGKVVQTPARRELKMAMMKRENIMKDSKQDLISMERQKAVLELSLMTKRSEILRMDKCIAKEEEKLKTLEKIIERDNLKFEEFLRENEKKSVEARTLFEREAKSKQNKNAEIKKLTAEIWTVQSELTKFEETLMDSKRYKELLFKLSPPEWQEAQKLKALKANGLSPKEDSSIEESSIRNGLDNEVSSPVKELPSIRETSATSNTKSTNPNPDSDSSEYEDEPELYFTDPQQLLDQVTELTEQNLSLIQASARAEGTLVEMRQLLETARKKIEKDEEQLKLQINDMNERVDKEKKRGAKLKQKVQLHVSLNTEDQDLMLEALGEKVAAVHRCCVDDRMTNISTLEKLTNIEKRMSVLLQDLESIPEDSLEMMKKIKDSERRSREREKKLREQQEKQKERTKRYTERSLADSRKITGRKLMPRCMPVAQKVKVSNVDDDPAEDEIHASLYSTEDME</sequence>
<feature type="region of interest" description="Disordered" evidence="3">
    <location>
        <begin position="99"/>
        <end position="130"/>
    </location>
</feature>
<dbReference type="PANTHER" id="PTHR21683:SF3">
    <property type="entry name" value="CILIA AND FLAGELLA ASSOCIATED PROTEIN 100"/>
    <property type="match status" value="1"/>
</dbReference>
<reference evidence="5" key="3">
    <citation type="submission" date="2025-09" db="UniProtKB">
        <authorList>
            <consortium name="Ensembl"/>
        </authorList>
    </citation>
    <scope>IDENTIFICATION</scope>
</reference>
<evidence type="ECO:0000256" key="3">
    <source>
        <dbReference type="SAM" id="MobiDB-lite"/>
    </source>
</evidence>
<evidence type="ECO:0000256" key="2">
    <source>
        <dbReference type="SAM" id="Coils"/>
    </source>
</evidence>
<dbReference type="GeneTree" id="ENSGT00940000153110"/>
<dbReference type="Pfam" id="PF13863">
    <property type="entry name" value="DUF4200"/>
    <property type="match status" value="1"/>
</dbReference>
<accession>A0A671Y6U8</accession>
<feature type="compositionally biased region" description="Polar residues" evidence="3">
    <location>
        <begin position="322"/>
        <end position="334"/>
    </location>
</feature>
<feature type="region of interest" description="Disordered" evidence="3">
    <location>
        <begin position="287"/>
        <end position="348"/>
    </location>
</feature>
<dbReference type="PANTHER" id="PTHR21683">
    <property type="entry name" value="COILED-COIL DOMAIN-CONTAINING PROTEIN 42 LIKE-2-LIKE-RELATED"/>
    <property type="match status" value="1"/>
</dbReference>
<name>A0A671Y6U8_SPAAU</name>
<feature type="compositionally biased region" description="Basic and acidic residues" evidence="3">
    <location>
        <begin position="30"/>
        <end position="45"/>
    </location>
</feature>
<keyword evidence="6" id="KW-1185">Reference proteome</keyword>
<dbReference type="Proteomes" id="UP000472265">
    <property type="component" value="Chromosome 18"/>
</dbReference>
<reference evidence="5" key="1">
    <citation type="submission" date="2021-04" db="EMBL/GenBank/DDBJ databases">
        <authorList>
            <consortium name="Wellcome Sanger Institute Data Sharing"/>
        </authorList>
    </citation>
    <scope>NUCLEOTIDE SEQUENCE [LARGE SCALE GENOMIC DNA]</scope>
</reference>
<dbReference type="Ensembl" id="ENSSAUT00010061083.1">
    <property type="protein sequence ID" value="ENSSAUP00010058188.1"/>
    <property type="gene ID" value="ENSSAUG00010023786.1"/>
</dbReference>
<feature type="coiled-coil region" evidence="2">
    <location>
        <begin position="383"/>
        <end position="428"/>
    </location>
</feature>
<keyword evidence="1 2" id="KW-0175">Coiled coil</keyword>
<dbReference type="InterPro" id="IPR051147">
    <property type="entry name" value="CFAP_domain-containing"/>
</dbReference>
<feature type="domain" description="DUF4200" evidence="4">
    <location>
        <begin position="156"/>
        <end position="273"/>
    </location>
</feature>
<evidence type="ECO:0000313" key="6">
    <source>
        <dbReference type="Proteomes" id="UP000472265"/>
    </source>
</evidence>
<dbReference type="OMA" id="AWKLSMT"/>
<dbReference type="AlphaFoldDB" id="A0A671Y6U8"/>